<accession>A0A7Z0KYE0</accession>
<dbReference type="EMBL" id="JACBXS010000015">
    <property type="protein sequence ID" value="NYS25130.1"/>
    <property type="molecule type" value="Genomic_DNA"/>
</dbReference>
<evidence type="ECO:0000313" key="2">
    <source>
        <dbReference type="Proteomes" id="UP000529417"/>
    </source>
</evidence>
<evidence type="ECO:0008006" key="3">
    <source>
        <dbReference type="Google" id="ProtNLM"/>
    </source>
</evidence>
<dbReference type="AlphaFoldDB" id="A0A7Z0KYE0"/>
<sequence>MKISLHLGAHLTDDDRLSRCLIKNRDLLAGQAIAVPGPGKYRELLRAATERLQGARASAETTAALLDDILNMDGAERMVLSSAEFLGPRGWAIRDSALYPQAAEKFSALRNLFPNHPVEAFLAVRNPATFMASLVDVAHDKARERILSTTTPADLRWSAVVNAMRTACPDVPLTIWCDEDTPYLWNDILRAVSAHPDGITLRHTYDWFAQVMRPEGLELMLNWLEHHPPQTEDQRRRIISAFLDKYFDAEKVDVDLNLPGWTEDMVEVLTELYDQDMDAIRAIEGVRVLTP</sequence>
<reference evidence="1 2" key="1">
    <citation type="journal article" date="2000" name="Arch. Microbiol.">
        <title>Rhodobaca bogoriensis gen. nov. and sp. nov., an alkaliphilic purple nonsulfur bacterium from African Rift Valley soda lakes.</title>
        <authorList>
            <person name="Milford A.D."/>
            <person name="Achenbach L.A."/>
            <person name="Jung D.O."/>
            <person name="Madigan M.T."/>
        </authorList>
    </citation>
    <scope>NUCLEOTIDE SEQUENCE [LARGE SCALE GENOMIC DNA]</scope>
    <source>
        <strain evidence="1 2">2376</strain>
    </source>
</reference>
<proteinExistence type="predicted"/>
<comment type="caution">
    <text evidence="1">The sequence shown here is derived from an EMBL/GenBank/DDBJ whole genome shotgun (WGS) entry which is preliminary data.</text>
</comment>
<gene>
    <name evidence="1" type="ORF">HUK65_09010</name>
</gene>
<evidence type="ECO:0000313" key="1">
    <source>
        <dbReference type="EMBL" id="NYS25130.1"/>
    </source>
</evidence>
<dbReference type="Proteomes" id="UP000529417">
    <property type="component" value="Unassembled WGS sequence"/>
</dbReference>
<protein>
    <recommendedName>
        <fullName evidence="3">Sulfotransferase family protein</fullName>
    </recommendedName>
</protein>
<organism evidence="1 2">
    <name type="scientific">Rhabdonatronobacter sediminivivens</name>
    <dbReference type="NCBI Taxonomy" id="2743469"/>
    <lineage>
        <taxon>Bacteria</taxon>
        <taxon>Pseudomonadati</taxon>
        <taxon>Pseudomonadota</taxon>
        <taxon>Alphaproteobacteria</taxon>
        <taxon>Rhodobacterales</taxon>
        <taxon>Paracoccaceae</taxon>
        <taxon>Rhabdonatronobacter</taxon>
    </lineage>
</organism>
<keyword evidence="2" id="KW-1185">Reference proteome</keyword>
<dbReference type="RefSeq" id="WP_179905835.1">
    <property type="nucleotide sequence ID" value="NZ_JACBXS010000015.1"/>
</dbReference>
<name>A0A7Z0KYE0_9RHOB</name>